<proteinExistence type="predicted"/>
<evidence type="ECO:0000313" key="2">
    <source>
        <dbReference type="Proteomes" id="UP000794436"/>
    </source>
</evidence>
<name>A0A8K1C814_PYTOL</name>
<dbReference type="AlphaFoldDB" id="A0A8K1C814"/>
<dbReference type="PANTHER" id="PTHR33129">
    <property type="entry name" value="PROTEIN KINASE DOMAIN-CONTAINING PROTEIN-RELATED"/>
    <property type="match status" value="1"/>
</dbReference>
<organism evidence="1 2">
    <name type="scientific">Pythium oligandrum</name>
    <name type="common">Mycoparasitic fungus</name>
    <dbReference type="NCBI Taxonomy" id="41045"/>
    <lineage>
        <taxon>Eukaryota</taxon>
        <taxon>Sar</taxon>
        <taxon>Stramenopiles</taxon>
        <taxon>Oomycota</taxon>
        <taxon>Peronosporomycetes</taxon>
        <taxon>Pythiales</taxon>
        <taxon>Pythiaceae</taxon>
        <taxon>Pythium</taxon>
    </lineage>
</organism>
<dbReference type="Proteomes" id="UP000794436">
    <property type="component" value="Unassembled WGS sequence"/>
</dbReference>
<reference evidence="1" key="1">
    <citation type="submission" date="2019-03" db="EMBL/GenBank/DDBJ databases">
        <title>Long read genome sequence of the mycoparasitic Pythium oligandrum ATCC 38472 isolated from sugarbeet rhizosphere.</title>
        <authorList>
            <person name="Gaulin E."/>
        </authorList>
    </citation>
    <scope>NUCLEOTIDE SEQUENCE</scope>
    <source>
        <strain evidence="1">ATCC 38472_TT</strain>
    </source>
</reference>
<keyword evidence="2" id="KW-1185">Reference proteome</keyword>
<sequence length="140" mass="16112">MDMEAAQDIEDMLRGDEISLVQMETIEFIDYQEIVDAAENVYLRPVSKNFQSVDSIIKPAALFQVTGAHKHPCKQKGLHDVLSELGNPTHPRLYFVVPPDRFTSFRYQPYLNAKGKAMREPTYVNVRRIQQFALQVEITL</sequence>
<protein>
    <submittedName>
        <fullName evidence="1">Uncharacterized protein</fullName>
    </submittedName>
</protein>
<evidence type="ECO:0000313" key="1">
    <source>
        <dbReference type="EMBL" id="TMW57980.1"/>
    </source>
</evidence>
<dbReference type="InterPro" id="IPR052980">
    <property type="entry name" value="Crinkler_effector"/>
</dbReference>
<comment type="caution">
    <text evidence="1">The sequence shown here is derived from an EMBL/GenBank/DDBJ whole genome shotgun (WGS) entry which is preliminary data.</text>
</comment>
<accession>A0A8K1C814</accession>
<dbReference type="PANTHER" id="PTHR33129:SF1">
    <property type="entry name" value="ATP-BINDING PROTEIN"/>
    <property type="match status" value="1"/>
</dbReference>
<dbReference type="OrthoDB" id="94331at2759"/>
<dbReference type="EMBL" id="SPLM01000113">
    <property type="protein sequence ID" value="TMW57980.1"/>
    <property type="molecule type" value="Genomic_DNA"/>
</dbReference>
<gene>
    <name evidence="1" type="ORF">Poli38472_013454</name>
</gene>